<evidence type="ECO:0000256" key="7">
    <source>
        <dbReference type="SAM" id="MobiDB-lite"/>
    </source>
</evidence>
<dbReference type="PANTHER" id="PTHR23061">
    <property type="entry name" value="DNA POLYMERASE 2 ALPHA 70 KDA SUBUNIT"/>
    <property type="match status" value="1"/>
</dbReference>
<feature type="region of interest" description="Disordered" evidence="7">
    <location>
        <begin position="82"/>
        <end position="112"/>
    </location>
</feature>
<evidence type="ECO:0000256" key="5">
    <source>
        <dbReference type="ARBA" id="ARBA00023242"/>
    </source>
</evidence>
<dbReference type="Gene3D" id="3.60.21.60">
    <property type="match status" value="2"/>
</dbReference>
<comment type="similarity">
    <text evidence="2 6">Belongs to the DNA polymerase alpha subunit B family.</text>
</comment>
<accession>A0A3N4JA80</accession>
<feature type="domain" description="DNA polymerase alpha subunit B OB" evidence="9">
    <location>
        <begin position="237"/>
        <end position="344"/>
    </location>
</feature>
<evidence type="ECO:0000259" key="8">
    <source>
        <dbReference type="Pfam" id="PF04042"/>
    </source>
</evidence>
<dbReference type="GO" id="GO:0005658">
    <property type="term" value="C:alpha DNA polymerase:primase complex"/>
    <property type="evidence" value="ECO:0007669"/>
    <property type="project" value="TreeGrafter"/>
</dbReference>
<gene>
    <name evidence="10" type="ORF">L873DRAFT_1698805</name>
</gene>
<dbReference type="GO" id="GO:0006270">
    <property type="term" value="P:DNA replication initiation"/>
    <property type="evidence" value="ECO:0007669"/>
    <property type="project" value="TreeGrafter"/>
</dbReference>
<dbReference type="Pfam" id="PF22062">
    <property type="entry name" value="OB_DPOA2"/>
    <property type="match status" value="1"/>
</dbReference>
<keyword evidence="4 6" id="KW-0235">DNA replication</keyword>
<protein>
    <recommendedName>
        <fullName evidence="3 6">DNA polymerase alpha subunit B</fullName>
    </recommendedName>
</protein>
<organism evidence="10 11">
    <name type="scientific">Choiromyces venosus 120613-1</name>
    <dbReference type="NCBI Taxonomy" id="1336337"/>
    <lineage>
        <taxon>Eukaryota</taxon>
        <taxon>Fungi</taxon>
        <taxon>Dikarya</taxon>
        <taxon>Ascomycota</taxon>
        <taxon>Pezizomycotina</taxon>
        <taxon>Pezizomycetes</taxon>
        <taxon>Pezizales</taxon>
        <taxon>Tuberaceae</taxon>
        <taxon>Choiromyces</taxon>
    </lineage>
</organism>
<evidence type="ECO:0000259" key="9">
    <source>
        <dbReference type="Pfam" id="PF22062"/>
    </source>
</evidence>
<evidence type="ECO:0000313" key="11">
    <source>
        <dbReference type="Proteomes" id="UP000276215"/>
    </source>
</evidence>
<dbReference type="OrthoDB" id="336885at2759"/>
<evidence type="ECO:0000256" key="1">
    <source>
        <dbReference type="ARBA" id="ARBA00004123"/>
    </source>
</evidence>
<comment type="subcellular location">
    <subcellularLocation>
        <location evidence="1 6">Nucleus</location>
    </subcellularLocation>
</comment>
<dbReference type="InterPro" id="IPR016722">
    <property type="entry name" value="DNA_pol_alpha_bsu"/>
</dbReference>
<reference evidence="10 11" key="1">
    <citation type="journal article" date="2018" name="Nat. Ecol. Evol.">
        <title>Pezizomycetes genomes reveal the molecular basis of ectomycorrhizal truffle lifestyle.</title>
        <authorList>
            <person name="Murat C."/>
            <person name="Payen T."/>
            <person name="Noel B."/>
            <person name="Kuo A."/>
            <person name="Morin E."/>
            <person name="Chen J."/>
            <person name="Kohler A."/>
            <person name="Krizsan K."/>
            <person name="Balestrini R."/>
            <person name="Da Silva C."/>
            <person name="Montanini B."/>
            <person name="Hainaut M."/>
            <person name="Levati E."/>
            <person name="Barry K.W."/>
            <person name="Belfiori B."/>
            <person name="Cichocki N."/>
            <person name="Clum A."/>
            <person name="Dockter R.B."/>
            <person name="Fauchery L."/>
            <person name="Guy J."/>
            <person name="Iotti M."/>
            <person name="Le Tacon F."/>
            <person name="Lindquist E.A."/>
            <person name="Lipzen A."/>
            <person name="Malagnac F."/>
            <person name="Mello A."/>
            <person name="Molinier V."/>
            <person name="Miyauchi S."/>
            <person name="Poulain J."/>
            <person name="Riccioni C."/>
            <person name="Rubini A."/>
            <person name="Sitrit Y."/>
            <person name="Splivallo R."/>
            <person name="Traeger S."/>
            <person name="Wang M."/>
            <person name="Zifcakova L."/>
            <person name="Wipf D."/>
            <person name="Zambonelli A."/>
            <person name="Paolocci F."/>
            <person name="Nowrousian M."/>
            <person name="Ottonello S."/>
            <person name="Baldrian P."/>
            <person name="Spatafora J.W."/>
            <person name="Henrissat B."/>
            <person name="Nagy L.G."/>
            <person name="Aury J.M."/>
            <person name="Wincker P."/>
            <person name="Grigoriev I.V."/>
            <person name="Bonfante P."/>
            <person name="Martin F.M."/>
        </authorList>
    </citation>
    <scope>NUCLEOTIDE SEQUENCE [LARGE SCALE GENOMIC DNA]</scope>
    <source>
        <strain evidence="10 11">120613-1</strain>
    </source>
</reference>
<dbReference type="PIRSF" id="PIRSF018300">
    <property type="entry name" value="DNA_pol_alph_2"/>
    <property type="match status" value="1"/>
</dbReference>
<dbReference type="GO" id="GO:0003677">
    <property type="term" value="F:DNA binding"/>
    <property type="evidence" value="ECO:0007669"/>
    <property type="project" value="InterPro"/>
</dbReference>
<evidence type="ECO:0000256" key="2">
    <source>
        <dbReference type="ARBA" id="ARBA00007299"/>
    </source>
</evidence>
<dbReference type="PANTHER" id="PTHR23061:SF12">
    <property type="entry name" value="DNA POLYMERASE ALPHA SUBUNIT B"/>
    <property type="match status" value="1"/>
</dbReference>
<proteinExistence type="inferred from homology"/>
<evidence type="ECO:0000256" key="3">
    <source>
        <dbReference type="ARBA" id="ARBA00018596"/>
    </source>
</evidence>
<keyword evidence="11" id="KW-1185">Reference proteome</keyword>
<dbReference type="Proteomes" id="UP000276215">
    <property type="component" value="Unassembled WGS sequence"/>
</dbReference>
<comment type="function">
    <text evidence="6">Accessory subunit of the DNA polymerase alpha complex (also known as the alpha DNA polymerase-primase complex) which plays an essential role in the initiation of DNA synthesis.</text>
</comment>
<sequence>MDNSPTSEIVTEKFGELAPEVLGELESMLKIYNIPAEELFYKWESYCIKMGPEDTKLNLNTVQAFKKDTREIFEKDMKSKTRLHGANTSRPIARTPRVKNTGDNMAFLDGLVPTTPRGANGSIKRKFEKAAFETPSGKASRFLGVGSPRTAIGSSPVGTPHKVGGQHIPSTPFAQRKNAGITVEVLNEHIPKPFLPLPESSADADLASWNSRVKLVVGVELKKFSYRPMHQKLSEASEVMDDRVDEFMDMVQDHYQFADEQFGNPSTASPSEIVAVGRISCDTLDGKLSPSSVLLEASRKMGAGSRVRLKLDAVPSYSLFPGQIVAVKGINASGEYLAVSEILDIPRLPNPTSSPSVLLDTADRLSAGGLNIVVASGPYTTDDNLRFEALSEICNKAAESCPDVLILTGPFIDADHPLIKTGDFGFDTLIRDDGKSSVREGGSMEDLFRERITPKIRQVQRSLVILVPSVRDIISKHISFPQDRFKRQQLDLAANVRCLPNPATFSINEIVFAVSTNDVLFHMTSQEITRNPQETNATTRLSKSLIYQRNLYPLFPGPSKEQLLRGATTGPNLDVPNLRLADMVSAAPDVLVLPSMLASSVKVVDSVLVLNPGFLSKRMGAGSYAEVHVLPPKVEGAGEEEEVEHRVWERARVEVLRI</sequence>
<feature type="domain" description="DNA polymerase alpha/delta/epsilon subunit B" evidence="8">
    <location>
        <begin position="372"/>
        <end position="600"/>
    </location>
</feature>
<dbReference type="InterPro" id="IPR054300">
    <property type="entry name" value="OB_DPOA2"/>
</dbReference>
<dbReference type="STRING" id="1336337.A0A3N4JA80"/>
<dbReference type="Pfam" id="PF04042">
    <property type="entry name" value="DNA_pol_E_B"/>
    <property type="match status" value="1"/>
</dbReference>
<evidence type="ECO:0000256" key="4">
    <source>
        <dbReference type="ARBA" id="ARBA00022705"/>
    </source>
</evidence>
<name>A0A3N4JA80_9PEZI</name>
<dbReference type="InterPro" id="IPR007185">
    <property type="entry name" value="DNA_pol_a/d/e_bsu"/>
</dbReference>
<evidence type="ECO:0000313" key="10">
    <source>
        <dbReference type="EMBL" id="RPA95183.1"/>
    </source>
</evidence>
<evidence type="ECO:0000256" key="6">
    <source>
        <dbReference type="PIRNR" id="PIRNR018300"/>
    </source>
</evidence>
<keyword evidence="5 6" id="KW-0539">Nucleus</keyword>
<dbReference type="EMBL" id="ML120428">
    <property type="protein sequence ID" value="RPA95183.1"/>
    <property type="molecule type" value="Genomic_DNA"/>
</dbReference>
<dbReference type="AlphaFoldDB" id="A0A3N4JA80"/>